<evidence type="ECO:0000259" key="10">
    <source>
        <dbReference type="PROSITE" id="PS50893"/>
    </source>
</evidence>
<evidence type="ECO:0000256" key="9">
    <source>
        <dbReference type="SAM" id="Phobius"/>
    </source>
</evidence>
<dbReference type="InterPro" id="IPR027417">
    <property type="entry name" value="P-loop_NTPase"/>
</dbReference>
<evidence type="ECO:0000313" key="13">
    <source>
        <dbReference type="Proteomes" id="UP000824175"/>
    </source>
</evidence>
<dbReference type="Pfam" id="PF00005">
    <property type="entry name" value="ABC_tran"/>
    <property type="match status" value="1"/>
</dbReference>
<evidence type="ECO:0000256" key="6">
    <source>
        <dbReference type="ARBA" id="ARBA00022840"/>
    </source>
</evidence>
<reference evidence="12" key="2">
    <citation type="journal article" date="2021" name="PeerJ">
        <title>Extensive microbial diversity within the chicken gut microbiome revealed by metagenomics and culture.</title>
        <authorList>
            <person name="Gilroy R."/>
            <person name="Ravi A."/>
            <person name="Getino M."/>
            <person name="Pursley I."/>
            <person name="Horton D.L."/>
            <person name="Alikhan N.F."/>
            <person name="Baker D."/>
            <person name="Gharbi K."/>
            <person name="Hall N."/>
            <person name="Watson M."/>
            <person name="Adriaenssens E.M."/>
            <person name="Foster-Nyarko E."/>
            <person name="Jarju S."/>
            <person name="Secka A."/>
            <person name="Antonio M."/>
            <person name="Oren A."/>
            <person name="Chaudhuri R.R."/>
            <person name="La Ragione R."/>
            <person name="Hildebrand F."/>
            <person name="Pallen M.J."/>
        </authorList>
    </citation>
    <scope>NUCLEOTIDE SEQUENCE</scope>
    <source>
        <strain evidence="12">CHK195-11698</strain>
    </source>
</reference>
<dbReference type="SUPFAM" id="SSF90123">
    <property type="entry name" value="ABC transporter transmembrane region"/>
    <property type="match status" value="1"/>
</dbReference>
<evidence type="ECO:0000256" key="8">
    <source>
        <dbReference type="ARBA" id="ARBA00023136"/>
    </source>
</evidence>
<evidence type="ECO:0000256" key="4">
    <source>
        <dbReference type="ARBA" id="ARBA00022692"/>
    </source>
</evidence>
<dbReference type="InterPro" id="IPR003593">
    <property type="entry name" value="AAA+_ATPase"/>
</dbReference>
<evidence type="ECO:0000256" key="3">
    <source>
        <dbReference type="ARBA" id="ARBA00022475"/>
    </source>
</evidence>
<comment type="subcellular location">
    <subcellularLocation>
        <location evidence="1">Cell membrane</location>
        <topology evidence="1">Multi-pass membrane protein</topology>
    </subcellularLocation>
</comment>
<organism evidence="12 13">
    <name type="scientific">Candidatus Fimiplasma intestinipullorum</name>
    <dbReference type="NCBI Taxonomy" id="2840825"/>
    <lineage>
        <taxon>Bacteria</taxon>
        <taxon>Bacillati</taxon>
        <taxon>Bacillota</taxon>
        <taxon>Clostridia</taxon>
        <taxon>Eubacteriales</taxon>
        <taxon>Candidatus Fimiplasma</taxon>
    </lineage>
</organism>
<feature type="transmembrane region" description="Helical" evidence="9">
    <location>
        <begin position="226"/>
        <end position="249"/>
    </location>
</feature>
<sequence length="672" mass="75961">MKHIGRIFSYARHFKLLLVSACVLMVASIVIGLIPTRLTQVILDDYISGVEYPWQEVSEAQEGSVNIAGQHYIQPRYHTASSAVVQDACVVIIDNQMYLVSGVSTVGEGSRHVVNANEIEITLTDGQRVTYPAYALTEQEMRDIYQPYISPVVTLLVVLAVLYLAQSAINYLNNYMYSKASIELATLLRYDMFDKMEKLPIDYFQNEADGRIVSKITNDTDAVRNFFSTIISIIIEGVFGFIIIYFTMYQLNAQFALLILCILPVIVFWIYIYRLFTNRYSQKIRALNAQINATLNENIKGIRIIQVFNQEKFMMDEFDKINSEFLHYRVKQMHLDMSVGGPVFGFFRRAAQIAVIAFFGYQCVVNGQVASYGIMYAFVTYLGNLLDPIDVILNSVEVLEEALVSSERVFGFLDLSEEKVDYDEEIPRPAGHVEFSHISFKYTPTGPYVLKDISFEVQPEQTIAFVGHTGSGKSTTMSLLMRFFDYEEGSIKVDGHELNSVSKQAFRRHVGMVLQDPILFKGTIKSNISLNDERVTDDMALAALQAIGAERILDKYEKGIHATVTNLGDNLSTGERQLLSFARAMLYDPSILILDEATANIDTQTEQMIQHALKVASRNRTTFIVAHRLSTIKEADQIIVLDGGEIIEKGTHDELISLHGKYYEMYLSQSNL</sequence>
<evidence type="ECO:0000256" key="7">
    <source>
        <dbReference type="ARBA" id="ARBA00022989"/>
    </source>
</evidence>
<dbReference type="GO" id="GO:0005886">
    <property type="term" value="C:plasma membrane"/>
    <property type="evidence" value="ECO:0007669"/>
    <property type="project" value="UniProtKB-SubCell"/>
</dbReference>
<feature type="domain" description="ABC transporter" evidence="10">
    <location>
        <begin position="433"/>
        <end position="668"/>
    </location>
</feature>
<keyword evidence="6 12" id="KW-0067">ATP-binding</keyword>
<keyword evidence="2" id="KW-0813">Transport</keyword>
<dbReference type="GO" id="GO:0005524">
    <property type="term" value="F:ATP binding"/>
    <property type="evidence" value="ECO:0007669"/>
    <property type="project" value="UniProtKB-KW"/>
</dbReference>
<feature type="domain" description="ABC transmembrane type-1" evidence="11">
    <location>
        <begin position="21"/>
        <end position="401"/>
    </location>
</feature>
<dbReference type="PANTHER" id="PTHR24221:SF430">
    <property type="entry name" value="MULTIDRUG RESISTANCE ABC TRANSPORTER ATP-BINDING_PERMEASE PROTEIN YHEH-RELATED"/>
    <property type="match status" value="1"/>
</dbReference>
<evidence type="ECO:0000256" key="5">
    <source>
        <dbReference type="ARBA" id="ARBA00022741"/>
    </source>
</evidence>
<evidence type="ECO:0000313" key="12">
    <source>
        <dbReference type="EMBL" id="HIU14676.1"/>
    </source>
</evidence>
<dbReference type="InterPro" id="IPR003439">
    <property type="entry name" value="ABC_transporter-like_ATP-bd"/>
</dbReference>
<dbReference type="SMART" id="SM00382">
    <property type="entry name" value="AAA"/>
    <property type="match status" value="1"/>
</dbReference>
<dbReference type="InterPro" id="IPR011527">
    <property type="entry name" value="ABC1_TM_dom"/>
</dbReference>
<evidence type="ECO:0000256" key="2">
    <source>
        <dbReference type="ARBA" id="ARBA00022448"/>
    </source>
</evidence>
<dbReference type="SUPFAM" id="SSF52540">
    <property type="entry name" value="P-loop containing nucleoside triphosphate hydrolases"/>
    <property type="match status" value="1"/>
</dbReference>
<accession>A0A9D1HQI5</accession>
<dbReference type="GO" id="GO:0140359">
    <property type="term" value="F:ABC-type transporter activity"/>
    <property type="evidence" value="ECO:0007669"/>
    <property type="project" value="InterPro"/>
</dbReference>
<dbReference type="PROSITE" id="PS50929">
    <property type="entry name" value="ABC_TM1F"/>
    <property type="match status" value="1"/>
</dbReference>
<dbReference type="CDD" id="cd18544">
    <property type="entry name" value="ABC_6TM_TmrA_like"/>
    <property type="match status" value="1"/>
</dbReference>
<dbReference type="EMBL" id="DVMJ01000107">
    <property type="protein sequence ID" value="HIU14676.1"/>
    <property type="molecule type" value="Genomic_DNA"/>
</dbReference>
<dbReference type="Pfam" id="PF00664">
    <property type="entry name" value="ABC_membrane"/>
    <property type="match status" value="1"/>
</dbReference>
<dbReference type="GO" id="GO:0034040">
    <property type="term" value="F:ATPase-coupled lipid transmembrane transporter activity"/>
    <property type="evidence" value="ECO:0007669"/>
    <property type="project" value="TreeGrafter"/>
</dbReference>
<dbReference type="GO" id="GO:0016887">
    <property type="term" value="F:ATP hydrolysis activity"/>
    <property type="evidence" value="ECO:0007669"/>
    <property type="project" value="InterPro"/>
</dbReference>
<reference evidence="12" key="1">
    <citation type="submission" date="2020-10" db="EMBL/GenBank/DDBJ databases">
        <authorList>
            <person name="Gilroy R."/>
        </authorList>
    </citation>
    <scope>NUCLEOTIDE SEQUENCE</scope>
    <source>
        <strain evidence="12">CHK195-11698</strain>
    </source>
</reference>
<keyword evidence="4 9" id="KW-0812">Transmembrane</keyword>
<proteinExistence type="predicted"/>
<protein>
    <submittedName>
        <fullName evidence="12">ABC transporter ATP-binding protein</fullName>
    </submittedName>
</protein>
<evidence type="ECO:0000256" key="1">
    <source>
        <dbReference type="ARBA" id="ARBA00004651"/>
    </source>
</evidence>
<dbReference type="AlphaFoldDB" id="A0A9D1HQI5"/>
<dbReference type="Gene3D" id="3.40.50.300">
    <property type="entry name" value="P-loop containing nucleotide triphosphate hydrolases"/>
    <property type="match status" value="1"/>
</dbReference>
<dbReference type="PANTHER" id="PTHR24221">
    <property type="entry name" value="ATP-BINDING CASSETTE SUB-FAMILY B"/>
    <property type="match status" value="1"/>
</dbReference>
<dbReference type="Gene3D" id="1.20.1560.10">
    <property type="entry name" value="ABC transporter type 1, transmembrane domain"/>
    <property type="match status" value="1"/>
</dbReference>
<evidence type="ECO:0000259" key="11">
    <source>
        <dbReference type="PROSITE" id="PS50929"/>
    </source>
</evidence>
<gene>
    <name evidence="12" type="ORF">IAD15_11525</name>
</gene>
<dbReference type="FunFam" id="3.40.50.300:FF:000221">
    <property type="entry name" value="Multidrug ABC transporter ATP-binding protein"/>
    <property type="match status" value="1"/>
</dbReference>
<keyword evidence="8 9" id="KW-0472">Membrane</keyword>
<dbReference type="InterPro" id="IPR036640">
    <property type="entry name" value="ABC1_TM_sf"/>
</dbReference>
<keyword evidence="5" id="KW-0547">Nucleotide-binding</keyword>
<feature type="transmembrane region" description="Helical" evidence="9">
    <location>
        <begin position="255"/>
        <end position="276"/>
    </location>
</feature>
<keyword evidence="3" id="KW-1003">Cell membrane</keyword>
<comment type="caution">
    <text evidence="12">The sequence shown here is derived from an EMBL/GenBank/DDBJ whole genome shotgun (WGS) entry which is preliminary data.</text>
</comment>
<feature type="transmembrane region" description="Helical" evidence="9">
    <location>
        <begin position="148"/>
        <end position="172"/>
    </location>
</feature>
<name>A0A9D1HQI5_9FIRM</name>
<dbReference type="InterPro" id="IPR039421">
    <property type="entry name" value="Type_1_exporter"/>
</dbReference>
<dbReference type="Proteomes" id="UP000824175">
    <property type="component" value="Unassembled WGS sequence"/>
</dbReference>
<keyword evidence="7 9" id="KW-1133">Transmembrane helix</keyword>
<dbReference type="PROSITE" id="PS50893">
    <property type="entry name" value="ABC_TRANSPORTER_2"/>
    <property type="match status" value="1"/>
</dbReference>